<dbReference type="RefSeq" id="WP_111476301.1">
    <property type="nucleotide sequence ID" value="NZ_QHKM01000001.1"/>
</dbReference>
<feature type="chain" id="PRO_5016317260" evidence="6">
    <location>
        <begin position="27"/>
        <end position="545"/>
    </location>
</feature>
<keyword evidence="3 6" id="KW-0732">Signal</keyword>
<dbReference type="Gene3D" id="1.25.40.10">
    <property type="entry name" value="Tetratricopeptide repeat domain"/>
    <property type="match status" value="1"/>
</dbReference>
<dbReference type="AlphaFoldDB" id="A0A328BS90"/>
<gene>
    <name evidence="8" type="ORF">DLM85_01515</name>
</gene>
<comment type="caution">
    <text evidence="8">The sequence shown here is derived from an EMBL/GenBank/DDBJ whole genome shotgun (WGS) entry which is preliminary data.</text>
</comment>
<accession>A0A328BS90</accession>
<organism evidence="8 9">
    <name type="scientific">Hymenobacter edaphi</name>
    <dbReference type="NCBI Taxonomy" id="2211146"/>
    <lineage>
        <taxon>Bacteria</taxon>
        <taxon>Pseudomonadati</taxon>
        <taxon>Bacteroidota</taxon>
        <taxon>Cytophagia</taxon>
        <taxon>Cytophagales</taxon>
        <taxon>Hymenobacteraceae</taxon>
        <taxon>Hymenobacter</taxon>
    </lineage>
</organism>
<dbReference type="EMBL" id="QHKM01000001">
    <property type="protein sequence ID" value="RAK69565.1"/>
    <property type="molecule type" value="Genomic_DNA"/>
</dbReference>
<evidence type="ECO:0000256" key="1">
    <source>
        <dbReference type="ARBA" id="ARBA00004442"/>
    </source>
</evidence>
<keyword evidence="9" id="KW-1185">Reference proteome</keyword>
<keyword evidence="4" id="KW-0472">Membrane</keyword>
<evidence type="ECO:0000256" key="5">
    <source>
        <dbReference type="ARBA" id="ARBA00023237"/>
    </source>
</evidence>
<evidence type="ECO:0000313" key="9">
    <source>
        <dbReference type="Proteomes" id="UP000248553"/>
    </source>
</evidence>
<dbReference type="GO" id="GO:0009279">
    <property type="term" value="C:cell outer membrane"/>
    <property type="evidence" value="ECO:0007669"/>
    <property type="project" value="UniProtKB-SubCell"/>
</dbReference>
<evidence type="ECO:0000256" key="3">
    <source>
        <dbReference type="ARBA" id="ARBA00022729"/>
    </source>
</evidence>
<dbReference type="SUPFAM" id="SSF48452">
    <property type="entry name" value="TPR-like"/>
    <property type="match status" value="1"/>
</dbReference>
<dbReference type="Proteomes" id="UP000248553">
    <property type="component" value="Unassembled WGS sequence"/>
</dbReference>
<evidence type="ECO:0000256" key="2">
    <source>
        <dbReference type="ARBA" id="ARBA00006275"/>
    </source>
</evidence>
<evidence type="ECO:0000259" key="7">
    <source>
        <dbReference type="Pfam" id="PF07980"/>
    </source>
</evidence>
<evidence type="ECO:0000256" key="6">
    <source>
        <dbReference type="SAM" id="SignalP"/>
    </source>
</evidence>
<evidence type="ECO:0000313" key="8">
    <source>
        <dbReference type="EMBL" id="RAK69565.1"/>
    </source>
</evidence>
<comment type="subcellular location">
    <subcellularLocation>
        <location evidence="1">Cell outer membrane</location>
    </subcellularLocation>
</comment>
<dbReference type="Gene3D" id="1.25.40.390">
    <property type="match status" value="1"/>
</dbReference>
<protein>
    <submittedName>
        <fullName evidence="8">RagB/SusD family nutrient uptake outer membrane protein</fullName>
    </submittedName>
</protein>
<reference evidence="9" key="1">
    <citation type="submission" date="2018-05" db="EMBL/GenBank/DDBJ databases">
        <authorList>
            <person name="Nie L."/>
        </authorList>
    </citation>
    <scope>NUCLEOTIDE SEQUENCE [LARGE SCALE GENOMIC DNA]</scope>
    <source>
        <strain evidence="9">NL</strain>
    </source>
</reference>
<evidence type="ECO:0000256" key="4">
    <source>
        <dbReference type="ARBA" id="ARBA00023136"/>
    </source>
</evidence>
<dbReference type="PROSITE" id="PS51257">
    <property type="entry name" value="PROKAR_LIPOPROTEIN"/>
    <property type="match status" value="1"/>
</dbReference>
<dbReference type="Pfam" id="PF07980">
    <property type="entry name" value="SusD_RagB"/>
    <property type="match status" value="1"/>
</dbReference>
<feature type="domain" description="RagB/SusD" evidence="7">
    <location>
        <begin position="383"/>
        <end position="545"/>
    </location>
</feature>
<dbReference type="Gene3D" id="1.10.3780.10">
    <property type="entry name" value="SusD-like"/>
    <property type="match status" value="1"/>
</dbReference>
<comment type="similarity">
    <text evidence="2">Belongs to the SusD family.</text>
</comment>
<proteinExistence type="inferred from homology"/>
<feature type="signal peptide" evidence="6">
    <location>
        <begin position="1"/>
        <end position="26"/>
    </location>
</feature>
<sequence>MKNKFTRTLGALAMVALLLPAVSSCIGDLDQTPEFDAVPDVVYRDPAQVKQVLARLYATLAVSGQQGPAGQPDITGIDEGFSNYLRQYWMAQELPTDEAIIAWNDGNLPDYNKLTWNANNNFVRAMYDRIFYQIALCNEFIRQTTDARMTERGLSDADKATIRVYRAEARFLRALSYWHAIDMFGNVPFADETAAVGGDLPQQRSRAEVFTFIETELKAIEGDLMAPRAEYARADKGACWTLLTKLYLNAQVYTGTPRYNEAVFYANEVLTKGGYSLSPAYRNLFRTDNNRSAARNEIIFPVTSDGRNTKTYGGMTFLVHAPVGGALDVFAADSFGIAGGWGGIRAKSTLVDKFDGGANSSDRRAMFFTTGQSRDITDIFTFSQGYLMTKYRNISSTGVQGSDAKVNGGEGNFIDTDFPMFRLADVELMYVEAVLRGGTGGTTGQALNYLNDIRRRAGATQLAALPAGAQGLQTVLDERARELYWEGHRRTDLIRFGLFTSGTYVWPFKGGATAGQGVAARFNLFPIPTTDLVANPNLQQNDPGY</sequence>
<dbReference type="InterPro" id="IPR012944">
    <property type="entry name" value="SusD_RagB_dom"/>
</dbReference>
<dbReference type="CDD" id="cd08977">
    <property type="entry name" value="SusD"/>
    <property type="match status" value="1"/>
</dbReference>
<dbReference type="OrthoDB" id="9792139at2"/>
<name>A0A328BS90_9BACT</name>
<keyword evidence="5" id="KW-0998">Cell outer membrane</keyword>
<dbReference type="InterPro" id="IPR011990">
    <property type="entry name" value="TPR-like_helical_dom_sf"/>
</dbReference>